<dbReference type="Proteomes" id="UP000295008">
    <property type="component" value="Unassembled WGS sequence"/>
</dbReference>
<evidence type="ECO:0000256" key="2">
    <source>
        <dbReference type="ARBA" id="ARBA00022723"/>
    </source>
</evidence>
<dbReference type="EMBL" id="SLUN01000014">
    <property type="protein sequence ID" value="TCL67359.1"/>
    <property type="molecule type" value="Genomic_DNA"/>
</dbReference>
<keyword evidence="2" id="KW-0479">Metal-binding</keyword>
<dbReference type="GO" id="GO:0051604">
    <property type="term" value="P:protein maturation"/>
    <property type="evidence" value="ECO:0007669"/>
    <property type="project" value="TreeGrafter"/>
</dbReference>
<gene>
    <name evidence="4" type="ORF">EDC14_101448</name>
</gene>
<evidence type="ECO:0000313" key="4">
    <source>
        <dbReference type="EMBL" id="TCL67359.1"/>
    </source>
</evidence>
<keyword evidence="5" id="KW-1185">Reference proteome</keyword>
<dbReference type="NCBIfam" id="TIGR00075">
    <property type="entry name" value="hypD"/>
    <property type="match status" value="1"/>
</dbReference>
<organism evidence="4 5">
    <name type="scientific">Hydrogenispora ethanolica</name>
    <dbReference type="NCBI Taxonomy" id="1082276"/>
    <lineage>
        <taxon>Bacteria</taxon>
        <taxon>Bacillati</taxon>
        <taxon>Bacillota</taxon>
        <taxon>Hydrogenispora</taxon>
    </lineage>
</organism>
<dbReference type="GO" id="GO:0005506">
    <property type="term" value="F:iron ion binding"/>
    <property type="evidence" value="ECO:0007669"/>
    <property type="project" value="TreeGrafter"/>
</dbReference>
<dbReference type="InterPro" id="IPR042243">
    <property type="entry name" value="HypD_1"/>
</dbReference>
<dbReference type="PANTHER" id="PTHR30149:SF0">
    <property type="entry name" value="HYDROGENASE MATURATION FACTOR HYPD"/>
    <property type="match status" value="1"/>
</dbReference>
<proteinExistence type="inferred from homology"/>
<dbReference type="RefSeq" id="WP_132014619.1">
    <property type="nucleotide sequence ID" value="NZ_SLUN01000014.1"/>
</dbReference>
<evidence type="ECO:0000256" key="3">
    <source>
        <dbReference type="ARBA" id="ARBA00023004"/>
    </source>
</evidence>
<evidence type="ECO:0000313" key="5">
    <source>
        <dbReference type="Proteomes" id="UP000295008"/>
    </source>
</evidence>
<dbReference type="GO" id="GO:0070025">
    <property type="term" value="F:carbon monoxide binding"/>
    <property type="evidence" value="ECO:0007669"/>
    <property type="project" value="TreeGrafter"/>
</dbReference>
<comment type="caution">
    <text evidence="4">The sequence shown here is derived from an EMBL/GenBank/DDBJ whole genome shotgun (WGS) entry which is preliminary data.</text>
</comment>
<evidence type="ECO:0000256" key="1">
    <source>
        <dbReference type="ARBA" id="ARBA00007888"/>
    </source>
</evidence>
<dbReference type="GO" id="GO:0051539">
    <property type="term" value="F:4 iron, 4 sulfur cluster binding"/>
    <property type="evidence" value="ECO:0007669"/>
    <property type="project" value="TreeGrafter"/>
</dbReference>
<keyword evidence="3" id="KW-0408">Iron</keyword>
<dbReference type="InterPro" id="IPR042244">
    <property type="entry name" value="HypD_2_sf"/>
</dbReference>
<comment type="similarity">
    <text evidence="1">Belongs to the HypD family.</text>
</comment>
<dbReference type="PIRSF" id="PIRSF005622">
    <property type="entry name" value="Hydrgn_mat_hypD"/>
    <property type="match status" value="1"/>
</dbReference>
<dbReference type="OrthoDB" id="9770424at2"/>
<dbReference type="Pfam" id="PF01924">
    <property type="entry name" value="HypD"/>
    <property type="match status" value="1"/>
</dbReference>
<sequence>MSIDLQEVIARIRADYGAMRCKLMEVCGTHTNAIRRAGIHRQLPAGIRLLSGPGCPVCVTGSGYIEQAISLSREPGLVIASFGDLLRVPGNSGSLAEARAAGAKVRVVYAPQDAVALAEQHPDAQIVFLAVGFETTAPAIALAVRAAAAAGLANFSILPSLKVLEPAMRSLLAGGGLQIDGLIAPGHLGVITGAAGYAFLPREYRLPTVVTGFRPAELWLGIAALLKQIAKGESRLENMYPQAVTEQGNLAARELMAAVFAPEDAEWRGLGTVSGSGLGLAQAYRDYDARCKFGLAEIASREPAGCRCGEILLGRAEPEECPHFDAACTPEHPVGPCMVSAEGSCAAHFYYRSRGGEG</sequence>
<dbReference type="Gene3D" id="6.10.20.100">
    <property type="match status" value="1"/>
</dbReference>
<reference evidence="4 5" key="1">
    <citation type="submission" date="2019-03" db="EMBL/GenBank/DDBJ databases">
        <title>Genomic Encyclopedia of Type Strains, Phase IV (KMG-IV): sequencing the most valuable type-strain genomes for metagenomic binning, comparative biology and taxonomic classification.</title>
        <authorList>
            <person name="Goeker M."/>
        </authorList>
    </citation>
    <scope>NUCLEOTIDE SEQUENCE [LARGE SCALE GENOMIC DNA]</scope>
    <source>
        <strain evidence="4 5">LX-B</strain>
    </source>
</reference>
<dbReference type="InterPro" id="IPR002780">
    <property type="entry name" value="Hyd_form_HypD"/>
</dbReference>
<dbReference type="AlphaFoldDB" id="A0A4R1RMM3"/>
<dbReference type="Gene3D" id="3.40.50.11740">
    <property type="entry name" value="HypD, alpha/beta domain 2"/>
    <property type="match status" value="2"/>
</dbReference>
<protein>
    <submittedName>
        <fullName evidence="4">Hydrogenase expression/formation protein HypD</fullName>
    </submittedName>
</protein>
<dbReference type="PANTHER" id="PTHR30149">
    <property type="entry name" value="HYDROGENASE PROTEIN ASSEMBLY PROTEIN HYPD"/>
    <property type="match status" value="1"/>
</dbReference>
<name>A0A4R1RMM3_HYDET</name>
<accession>A0A4R1RMM3</accession>